<keyword evidence="3" id="KW-0255">Endonuclease</keyword>
<dbReference type="EMBL" id="OCPC01000003">
    <property type="protein sequence ID" value="SOE17424.1"/>
    <property type="molecule type" value="Genomic_DNA"/>
</dbReference>
<keyword evidence="9" id="KW-1185">Reference proteome</keyword>
<dbReference type="GO" id="GO:0004521">
    <property type="term" value="F:RNA endonuclease activity"/>
    <property type="evidence" value="ECO:0007669"/>
    <property type="project" value="InterPro"/>
</dbReference>
<evidence type="ECO:0000259" key="6">
    <source>
        <dbReference type="Pfam" id="PF03755"/>
    </source>
</evidence>
<evidence type="ECO:0000313" key="8">
    <source>
        <dbReference type="EMBL" id="SOE17424.1"/>
    </source>
</evidence>
<dbReference type="InterPro" id="IPR005229">
    <property type="entry name" value="YicC/YloC-like"/>
</dbReference>
<name>A0A286IDQ0_9HYPH</name>
<evidence type="ECO:0000259" key="7">
    <source>
        <dbReference type="Pfam" id="PF08340"/>
    </source>
</evidence>
<dbReference type="InterPro" id="IPR013551">
    <property type="entry name" value="YicC-like_C"/>
</dbReference>
<dbReference type="OrthoDB" id="9771229at2"/>
<comment type="similarity">
    <text evidence="5">Belongs to the YicC/YloC family.</text>
</comment>
<proteinExistence type="inferred from homology"/>
<dbReference type="GO" id="GO:0016787">
    <property type="term" value="F:hydrolase activity"/>
    <property type="evidence" value="ECO:0007669"/>
    <property type="project" value="UniProtKB-KW"/>
</dbReference>
<comment type="cofactor">
    <cofactor evidence="1">
        <name>a divalent metal cation</name>
        <dbReference type="ChEBI" id="CHEBI:60240"/>
    </cofactor>
</comment>
<dbReference type="RefSeq" id="WP_097107926.1">
    <property type="nucleotide sequence ID" value="NZ_OCPC01000003.1"/>
</dbReference>
<keyword evidence="2" id="KW-0540">Nuclease</keyword>
<feature type="domain" description="Endoribonuclease YicC-like C-terminal" evidence="7">
    <location>
        <begin position="176"/>
        <end position="295"/>
    </location>
</feature>
<evidence type="ECO:0000256" key="5">
    <source>
        <dbReference type="ARBA" id="ARBA00035648"/>
    </source>
</evidence>
<keyword evidence="4" id="KW-0378">Hydrolase</keyword>
<dbReference type="AlphaFoldDB" id="A0A286IDQ0"/>
<dbReference type="Proteomes" id="UP000219465">
    <property type="component" value="Unassembled WGS sequence"/>
</dbReference>
<evidence type="ECO:0000256" key="1">
    <source>
        <dbReference type="ARBA" id="ARBA00001968"/>
    </source>
</evidence>
<dbReference type="Pfam" id="PF08340">
    <property type="entry name" value="YicC-like_C"/>
    <property type="match status" value="1"/>
</dbReference>
<organism evidence="8 9">
    <name type="scientific">Hoeflea halophila</name>
    <dbReference type="NCBI Taxonomy" id="714899"/>
    <lineage>
        <taxon>Bacteria</taxon>
        <taxon>Pseudomonadati</taxon>
        <taxon>Pseudomonadota</taxon>
        <taxon>Alphaproteobacteria</taxon>
        <taxon>Hyphomicrobiales</taxon>
        <taxon>Rhizobiaceae</taxon>
        <taxon>Hoeflea</taxon>
    </lineage>
</organism>
<dbReference type="Pfam" id="PF03755">
    <property type="entry name" value="YicC-like_N"/>
    <property type="match status" value="1"/>
</dbReference>
<protein>
    <submittedName>
        <fullName evidence="8">Uncharacterized protein (TIGR00255 family)</fullName>
    </submittedName>
</protein>
<dbReference type="NCBIfam" id="TIGR00255">
    <property type="entry name" value="YicC/YloC family endoribonuclease"/>
    <property type="match status" value="1"/>
</dbReference>
<dbReference type="PANTHER" id="PTHR30636:SF3">
    <property type="entry name" value="UPF0701 PROTEIN YICC"/>
    <property type="match status" value="1"/>
</dbReference>
<reference evidence="9" key="1">
    <citation type="submission" date="2017-08" db="EMBL/GenBank/DDBJ databases">
        <authorList>
            <person name="Varghese N."/>
            <person name="Submissions S."/>
        </authorList>
    </citation>
    <scope>NUCLEOTIDE SEQUENCE [LARGE SCALE GENOMIC DNA]</scope>
    <source>
        <strain evidence="9">KCTC 23107</strain>
    </source>
</reference>
<dbReference type="InterPro" id="IPR013527">
    <property type="entry name" value="YicC-like_N"/>
</dbReference>
<evidence type="ECO:0000256" key="3">
    <source>
        <dbReference type="ARBA" id="ARBA00022759"/>
    </source>
</evidence>
<feature type="domain" description="Endoribonuclease YicC-like N-terminal" evidence="6">
    <location>
        <begin position="3"/>
        <end position="158"/>
    </location>
</feature>
<gene>
    <name evidence="8" type="ORF">SAMN05877838_2323</name>
</gene>
<evidence type="ECO:0000256" key="4">
    <source>
        <dbReference type="ARBA" id="ARBA00022801"/>
    </source>
</evidence>
<evidence type="ECO:0000256" key="2">
    <source>
        <dbReference type="ARBA" id="ARBA00022722"/>
    </source>
</evidence>
<evidence type="ECO:0000313" key="9">
    <source>
        <dbReference type="Proteomes" id="UP000219465"/>
    </source>
</evidence>
<accession>A0A286IDQ0</accession>
<sequence length="295" mass="32186">MAIQSMTGFARHEGEAAGLRFVWELRSVNGKSLDVRLRLPQGFEALEQPVRRAAAAVLTRGNLQVSLSANVVSNAVEAVINDAALEAVISLVDRLGERIDARKPALDGILNIKGVLEFREPELSAEDSEARNQAVLAGFMHALEDLKAMRLSEGAALTRILKTQVERIAALTRAVEEEPSRSPDAIRARLAEQVASLMDANASLDRDRLHMEAAMLATKADLREEIDRLKAHVDAARALIAGDAPAGRRLDFLAQEFNRETNTICSKSNAAPVTAIGLDLKVLIDQFREQVQNLE</sequence>
<dbReference type="PANTHER" id="PTHR30636">
    <property type="entry name" value="UPF0701 PROTEIN YICC"/>
    <property type="match status" value="1"/>
</dbReference>